<feature type="region of interest" description="Disordered" evidence="1">
    <location>
        <begin position="18"/>
        <end position="43"/>
    </location>
</feature>
<organism evidence="2 3">
    <name type="scientific">Streblomastix strix</name>
    <dbReference type="NCBI Taxonomy" id="222440"/>
    <lineage>
        <taxon>Eukaryota</taxon>
        <taxon>Metamonada</taxon>
        <taxon>Preaxostyla</taxon>
        <taxon>Oxymonadida</taxon>
        <taxon>Streblomastigidae</taxon>
        <taxon>Streblomastix</taxon>
    </lineage>
</organism>
<evidence type="ECO:0000313" key="3">
    <source>
        <dbReference type="Proteomes" id="UP000324800"/>
    </source>
</evidence>
<name>A0A5J4UWR9_9EUKA</name>
<sequence>MNETIQYFRNSYDEDLQNYRKEQEIEREKEREREKQQRETDERLKRMAERLQALEQEPDINIVDFLRTLDEELWEMINLYKNGKIINYGNPEMILLTQPINMDLLYEVMGDFRDRMSDEVVIAADKSNPTDYDIKNSPTLEFYKNDVSNYQDCDRFLDKVFEQEGKRPFKINFDFGTVIQRSEPKSEEGNKIFKYSIVYDGSNKLVSYRINRPEVNKTVLHIPSIIMSRISMNDYKKYVHSTIIQMQERTIVDTQEMFVAIFSMLICVYRLPYNSAGLCNEMLKIHKNRKEIRYVECNYNYMICFWTAYSFIVMPDRKGKFLHPDSRVALAKKELFKYYNVK</sequence>
<evidence type="ECO:0000256" key="1">
    <source>
        <dbReference type="SAM" id="MobiDB-lite"/>
    </source>
</evidence>
<dbReference type="EMBL" id="SNRW01011731">
    <property type="protein sequence ID" value="KAA6374763.1"/>
    <property type="molecule type" value="Genomic_DNA"/>
</dbReference>
<accession>A0A5J4UWR9</accession>
<dbReference type="AlphaFoldDB" id="A0A5J4UWR9"/>
<dbReference type="Proteomes" id="UP000324800">
    <property type="component" value="Unassembled WGS sequence"/>
</dbReference>
<protein>
    <submittedName>
        <fullName evidence="2">Uncharacterized protein</fullName>
    </submittedName>
</protein>
<comment type="caution">
    <text evidence="2">The sequence shown here is derived from an EMBL/GenBank/DDBJ whole genome shotgun (WGS) entry which is preliminary data.</text>
</comment>
<gene>
    <name evidence="2" type="ORF">EZS28_029710</name>
</gene>
<evidence type="ECO:0000313" key="2">
    <source>
        <dbReference type="EMBL" id="KAA6374763.1"/>
    </source>
</evidence>
<proteinExistence type="predicted"/>
<reference evidence="2 3" key="1">
    <citation type="submission" date="2019-03" db="EMBL/GenBank/DDBJ databases">
        <title>Single cell metagenomics reveals metabolic interactions within the superorganism composed of flagellate Streblomastix strix and complex community of Bacteroidetes bacteria on its surface.</title>
        <authorList>
            <person name="Treitli S.C."/>
            <person name="Kolisko M."/>
            <person name="Husnik F."/>
            <person name="Keeling P."/>
            <person name="Hampl V."/>
        </authorList>
    </citation>
    <scope>NUCLEOTIDE SEQUENCE [LARGE SCALE GENOMIC DNA]</scope>
    <source>
        <strain evidence="2">ST1C</strain>
    </source>
</reference>